<evidence type="ECO:0000256" key="4">
    <source>
        <dbReference type="ARBA" id="ARBA00022989"/>
    </source>
</evidence>
<feature type="transmembrane region" description="Helical" evidence="6">
    <location>
        <begin position="133"/>
        <end position="160"/>
    </location>
</feature>
<organism evidence="7 8">
    <name type="scientific">Mediterraneibacter catenae</name>
    <dbReference type="NCBI Taxonomy" id="2594882"/>
    <lineage>
        <taxon>Bacteria</taxon>
        <taxon>Bacillati</taxon>
        <taxon>Bacillota</taxon>
        <taxon>Clostridia</taxon>
        <taxon>Lachnospirales</taxon>
        <taxon>Lachnospiraceae</taxon>
        <taxon>Mediterraneibacter</taxon>
    </lineage>
</organism>
<feature type="transmembrane region" description="Helical" evidence="6">
    <location>
        <begin position="25"/>
        <end position="45"/>
    </location>
</feature>
<evidence type="ECO:0000256" key="3">
    <source>
        <dbReference type="ARBA" id="ARBA00022692"/>
    </source>
</evidence>
<keyword evidence="5 6" id="KW-0472">Membrane</keyword>
<reference evidence="7" key="1">
    <citation type="submission" date="2019-07" db="EMBL/GenBank/DDBJ databases">
        <authorList>
            <person name="Wongkuna S."/>
            <person name="Scaria J."/>
        </authorList>
    </citation>
    <scope>NUCLEOTIDE SEQUENCE [LARGE SCALE GENOMIC DNA]</scope>
    <source>
        <strain evidence="7">SW178</strain>
    </source>
</reference>
<evidence type="ECO:0000256" key="5">
    <source>
        <dbReference type="ARBA" id="ARBA00023136"/>
    </source>
</evidence>
<keyword evidence="8" id="KW-1185">Reference proteome</keyword>
<dbReference type="EMBL" id="VMSO01000001">
    <property type="protein sequence ID" value="KAA8502802.1"/>
    <property type="molecule type" value="Genomic_DNA"/>
</dbReference>
<dbReference type="GO" id="GO:0022857">
    <property type="term" value="F:transmembrane transporter activity"/>
    <property type="evidence" value="ECO:0007669"/>
    <property type="project" value="InterPro"/>
</dbReference>
<dbReference type="RefSeq" id="WP_087150995.1">
    <property type="nucleotide sequence ID" value="NZ_VMSO01000001.1"/>
</dbReference>
<feature type="transmembrane region" description="Helical" evidence="6">
    <location>
        <begin position="57"/>
        <end position="73"/>
    </location>
</feature>
<evidence type="ECO:0000256" key="6">
    <source>
        <dbReference type="SAM" id="Phobius"/>
    </source>
</evidence>
<comment type="subcellular location">
    <subcellularLocation>
        <location evidence="1">Cell membrane</location>
        <topology evidence="1">Multi-pass membrane protein</topology>
    </subcellularLocation>
</comment>
<dbReference type="Proteomes" id="UP000322025">
    <property type="component" value="Unassembled WGS sequence"/>
</dbReference>
<name>A0A5M9I5G9_9FIRM</name>
<keyword evidence="2" id="KW-1003">Cell membrane</keyword>
<dbReference type="AlphaFoldDB" id="A0A5M9I5G9"/>
<keyword evidence="4 6" id="KW-1133">Transmembrane helix</keyword>
<feature type="transmembrane region" description="Helical" evidence="6">
    <location>
        <begin position="230"/>
        <end position="254"/>
    </location>
</feature>
<keyword evidence="3 6" id="KW-0812">Transmembrane</keyword>
<dbReference type="InterPro" id="IPR001851">
    <property type="entry name" value="ABC_transp_permease"/>
</dbReference>
<feature type="transmembrane region" description="Helical" evidence="6">
    <location>
        <begin position="309"/>
        <end position="328"/>
    </location>
</feature>
<gene>
    <name evidence="7" type="ORF">FNY66_00620</name>
</gene>
<dbReference type="OrthoDB" id="9813906at2"/>
<protein>
    <submittedName>
        <fullName evidence="7">ABC transporter permease</fullName>
    </submittedName>
</protein>
<dbReference type="CDD" id="cd06579">
    <property type="entry name" value="TM_PBP1_transp_AraH_like"/>
    <property type="match status" value="1"/>
</dbReference>
<dbReference type="PANTHER" id="PTHR32196:SF72">
    <property type="entry name" value="RIBOSE IMPORT PERMEASE PROTEIN RBSC"/>
    <property type="match status" value="1"/>
</dbReference>
<dbReference type="Pfam" id="PF02653">
    <property type="entry name" value="BPD_transp_2"/>
    <property type="match status" value="1"/>
</dbReference>
<proteinExistence type="predicted"/>
<feature type="transmembrane region" description="Helical" evidence="6">
    <location>
        <begin position="181"/>
        <end position="199"/>
    </location>
</feature>
<dbReference type="PANTHER" id="PTHR32196">
    <property type="entry name" value="ABC TRANSPORTER PERMEASE PROTEIN YPHD-RELATED-RELATED"/>
    <property type="match status" value="1"/>
</dbReference>
<comment type="caution">
    <text evidence="7">The sequence shown here is derived from an EMBL/GenBank/DDBJ whole genome shotgun (WGS) entry which is preliminary data.</text>
</comment>
<evidence type="ECO:0000313" key="8">
    <source>
        <dbReference type="Proteomes" id="UP000322025"/>
    </source>
</evidence>
<dbReference type="GO" id="GO:0005886">
    <property type="term" value="C:plasma membrane"/>
    <property type="evidence" value="ECO:0007669"/>
    <property type="project" value="UniProtKB-SubCell"/>
</dbReference>
<sequence>MANKSVSKTAGTNKSFIDKMGGQQFIVLIIVIVMFIFFSAMSPGFRKYTTVVSILDYSYYIALMAIGVTFPLLTGGVDLSIGTGLICYSLIGGLLVRQHGMPVAVGMLVTILIGIVFGIINGCLVALMDLPPFLATLCTCMITRGFGAFVVGGYGIPWPAAGQEGGWFRSIFKIQMGGQNIPIGFLWIILLVIIMSFVLNHTKMGRYTRAIGSNKEATRLSGVNVKFYHIMAYVICGLFAGLAAIAYSAIFATVQPGSGAGFEMDAIGGAIVGGVSMSGAVGNVTGTLIGVFVICLLKTGLPFIGLTANWQQIITGFVLIIAVLIDIFKRKKESGQ</sequence>
<evidence type="ECO:0000313" key="7">
    <source>
        <dbReference type="EMBL" id="KAA8502802.1"/>
    </source>
</evidence>
<accession>A0A5M9I5G9</accession>
<feature type="transmembrane region" description="Helical" evidence="6">
    <location>
        <begin position="266"/>
        <end position="297"/>
    </location>
</feature>
<feature type="transmembrane region" description="Helical" evidence="6">
    <location>
        <begin position="103"/>
        <end position="127"/>
    </location>
</feature>
<evidence type="ECO:0000256" key="1">
    <source>
        <dbReference type="ARBA" id="ARBA00004651"/>
    </source>
</evidence>
<evidence type="ECO:0000256" key="2">
    <source>
        <dbReference type="ARBA" id="ARBA00022475"/>
    </source>
</evidence>